<keyword evidence="2" id="KW-1185">Reference proteome</keyword>
<accession>A0AAF3J8X2</accession>
<evidence type="ECO:0000256" key="1">
    <source>
        <dbReference type="SAM" id="MobiDB-lite"/>
    </source>
</evidence>
<protein>
    <submittedName>
        <fullName evidence="3">Uncharacterized protein</fullName>
    </submittedName>
</protein>
<dbReference type="AlphaFoldDB" id="A0AAF3J8X2"/>
<feature type="region of interest" description="Disordered" evidence="1">
    <location>
        <begin position="1"/>
        <end position="55"/>
    </location>
</feature>
<reference evidence="3" key="1">
    <citation type="submission" date="2024-02" db="UniProtKB">
        <authorList>
            <consortium name="WormBaseParasite"/>
        </authorList>
    </citation>
    <scope>IDENTIFICATION</scope>
</reference>
<dbReference type="Proteomes" id="UP000887575">
    <property type="component" value="Unassembled WGS sequence"/>
</dbReference>
<name>A0AAF3J8X2_9BILA</name>
<proteinExistence type="predicted"/>
<organism evidence="2 3">
    <name type="scientific">Mesorhabditis belari</name>
    <dbReference type="NCBI Taxonomy" id="2138241"/>
    <lineage>
        <taxon>Eukaryota</taxon>
        <taxon>Metazoa</taxon>
        <taxon>Ecdysozoa</taxon>
        <taxon>Nematoda</taxon>
        <taxon>Chromadorea</taxon>
        <taxon>Rhabditida</taxon>
        <taxon>Rhabditina</taxon>
        <taxon>Rhabditomorpha</taxon>
        <taxon>Rhabditoidea</taxon>
        <taxon>Rhabditidae</taxon>
        <taxon>Mesorhabditinae</taxon>
        <taxon>Mesorhabditis</taxon>
    </lineage>
</organism>
<evidence type="ECO:0000313" key="3">
    <source>
        <dbReference type="WBParaSite" id="MBELARI_LOCUS3769"/>
    </source>
</evidence>
<sequence length="110" mass="12212">MQQMIQQGSVATSIPAPAPAPLGLPPGFRLNPETLKQPTDAISPRPALANDGRKRARRVVAQNIVKANIRPGSGGEKWARLNVEGYPLLMQNWEKSQNRKQLSWDFQKET</sequence>
<dbReference type="WBParaSite" id="MBELARI_LOCUS3769">
    <property type="protein sequence ID" value="MBELARI_LOCUS3769"/>
    <property type="gene ID" value="MBELARI_LOCUS3769"/>
</dbReference>
<feature type="compositionally biased region" description="Polar residues" evidence="1">
    <location>
        <begin position="1"/>
        <end position="12"/>
    </location>
</feature>
<evidence type="ECO:0000313" key="2">
    <source>
        <dbReference type="Proteomes" id="UP000887575"/>
    </source>
</evidence>